<evidence type="ECO:0000256" key="1">
    <source>
        <dbReference type="ARBA" id="ARBA00004651"/>
    </source>
</evidence>
<comment type="subcellular location">
    <subcellularLocation>
        <location evidence="1">Cell membrane</location>
        <topology evidence="1">Multi-pass membrane protein</topology>
    </subcellularLocation>
</comment>
<evidence type="ECO:0000256" key="2">
    <source>
        <dbReference type="ARBA" id="ARBA00022475"/>
    </source>
</evidence>
<accession>A0A923L271</accession>
<dbReference type="CDD" id="cd06581">
    <property type="entry name" value="TM_PBP1_LivM_like"/>
    <property type="match status" value="1"/>
</dbReference>
<keyword evidence="4 6" id="KW-1133">Transmembrane helix</keyword>
<name>A0A923L271_9FIRM</name>
<comment type="caution">
    <text evidence="7">The sequence shown here is derived from an EMBL/GenBank/DDBJ whole genome shotgun (WGS) entry which is preliminary data.</text>
</comment>
<feature type="transmembrane region" description="Helical" evidence="6">
    <location>
        <begin position="220"/>
        <end position="240"/>
    </location>
</feature>
<evidence type="ECO:0000313" key="7">
    <source>
        <dbReference type="EMBL" id="MBC5582487.1"/>
    </source>
</evidence>
<evidence type="ECO:0000256" key="4">
    <source>
        <dbReference type="ARBA" id="ARBA00022989"/>
    </source>
</evidence>
<keyword evidence="8" id="KW-1185">Reference proteome</keyword>
<dbReference type="InterPro" id="IPR001851">
    <property type="entry name" value="ABC_transp_permease"/>
</dbReference>
<sequence>MKRFSKPTLIRAAISAAVVLGFLVAVQFLNSYYQQIFIYILMFAYFASAWNILSGFAGQFSLGHAIFIGIGAYTSTILYTQFGISPWVGMLAGGVLAAGVGVLIGLPCFKLKSTYFTLTTIALANILLLLVQNTRSIGPLAINGARGIQIPAVTGNDFGAMQFLDKKYYLYIILAMLGVVLVVCQWIKSTKMGYQLAAVANNQDAAESLCVNSRALKLKAMAISAFLCAMGGTFYAQVILFCNPARLFSEALSDKLAIVAMLGGKGTVFGPTAGALIVETISQFASAKFANIQGLNLAIYGIMLIVCIRFFPDGILPIIQKFVRRVFRKKGEVKK</sequence>
<feature type="transmembrane region" description="Helical" evidence="6">
    <location>
        <begin position="12"/>
        <end position="30"/>
    </location>
</feature>
<feature type="transmembrane region" description="Helical" evidence="6">
    <location>
        <begin position="168"/>
        <end position="187"/>
    </location>
</feature>
<gene>
    <name evidence="7" type="ORF">H8S23_13315</name>
</gene>
<dbReference type="GO" id="GO:0015658">
    <property type="term" value="F:branched-chain amino acid transmembrane transporter activity"/>
    <property type="evidence" value="ECO:0007669"/>
    <property type="project" value="InterPro"/>
</dbReference>
<dbReference type="EMBL" id="JACONZ010000005">
    <property type="protein sequence ID" value="MBC5582487.1"/>
    <property type="molecule type" value="Genomic_DNA"/>
</dbReference>
<feature type="transmembrane region" description="Helical" evidence="6">
    <location>
        <begin position="113"/>
        <end position="131"/>
    </location>
</feature>
<evidence type="ECO:0000256" key="6">
    <source>
        <dbReference type="SAM" id="Phobius"/>
    </source>
</evidence>
<dbReference type="PANTHER" id="PTHR30482:SF10">
    <property type="entry name" value="HIGH-AFFINITY BRANCHED-CHAIN AMINO ACID TRANSPORT PROTEIN BRAE"/>
    <property type="match status" value="1"/>
</dbReference>
<dbReference type="Proteomes" id="UP000659630">
    <property type="component" value="Unassembled WGS sequence"/>
</dbReference>
<feature type="transmembrane region" description="Helical" evidence="6">
    <location>
        <begin position="60"/>
        <end position="81"/>
    </location>
</feature>
<evidence type="ECO:0000313" key="8">
    <source>
        <dbReference type="Proteomes" id="UP000659630"/>
    </source>
</evidence>
<keyword evidence="3 6" id="KW-0812">Transmembrane</keyword>
<dbReference type="InterPro" id="IPR043428">
    <property type="entry name" value="LivM-like"/>
</dbReference>
<evidence type="ECO:0000256" key="3">
    <source>
        <dbReference type="ARBA" id="ARBA00022692"/>
    </source>
</evidence>
<feature type="transmembrane region" description="Helical" evidence="6">
    <location>
        <begin position="297"/>
        <end position="319"/>
    </location>
</feature>
<proteinExistence type="predicted"/>
<feature type="transmembrane region" description="Helical" evidence="6">
    <location>
        <begin position="36"/>
        <end position="53"/>
    </location>
</feature>
<organism evidence="7 8">
    <name type="scientific">Anaerofilum hominis</name>
    <dbReference type="NCBI Taxonomy" id="2763016"/>
    <lineage>
        <taxon>Bacteria</taxon>
        <taxon>Bacillati</taxon>
        <taxon>Bacillota</taxon>
        <taxon>Clostridia</taxon>
        <taxon>Eubacteriales</taxon>
        <taxon>Oscillospiraceae</taxon>
        <taxon>Anaerofilum</taxon>
    </lineage>
</organism>
<dbReference type="PANTHER" id="PTHR30482">
    <property type="entry name" value="HIGH-AFFINITY BRANCHED-CHAIN AMINO ACID TRANSPORT SYSTEM PERMEASE"/>
    <property type="match status" value="1"/>
</dbReference>
<keyword evidence="5 6" id="KW-0472">Membrane</keyword>
<evidence type="ECO:0000256" key="5">
    <source>
        <dbReference type="ARBA" id="ARBA00023136"/>
    </source>
</evidence>
<dbReference type="GO" id="GO:0005886">
    <property type="term" value="C:plasma membrane"/>
    <property type="evidence" value="ECO:0007669"/>
    <property type="project" value="UniProtKB-SubCell"/>
</dbReference>
<dbReference type="AlphaFoldDB" id="A0A923L271"/>
<protein>
    <submittedName>
        <fullName evidence="7">Branched-chain amino acid ABC transporter permease</fullName>
    </submittedName>
</protein>
<reference evidence="7" key="1">
    <citation type="submission" date="2020-08" db="EMBL/GenBank/DDBJ databases">
        <title>Genome public.</title>
        <authorList>
            <person name="Liu C."/>
            <person name="Sun Q."/>
        </authorList>
    </citation>
    <scope>NUCLEOTIDE SEQUENCE</scope>
    <source>
        <strain evidence="7">BX8</strain>
    </source>
</reference>
<dbReference type="Pfam" id="PF02653">
    <property type="entry name" value="BPD_transp_2"/>
    <property type="match status" value="1"/>
</dbReference>
<feature type="transmembrane region" description="Helical" evidence="6">
    <location>
        <begin position="87"/>
        <end position="106"/>
    </location>
</feature>
<keyword evidence="2" id="KW-1003">Cell membrane</keyword>
<dbReference type="RefSeq" id="WP_186888846.1">
    <property type="nucleotide sequence ID" value="NZ_JACONZ010000005.1"/>
</dbReference>